<gene>
    <name evidence="1" type="ORF">GCM10011487_65380</name>
</gene>
<evidence type="ECO:0008006" key="3">
    <source>
        <dbReference type="Google" id="ProtNLM"/>
    </source>
</evidence>
<dbReference type="AlphaFoldDB" id="A0A829YPH2"/>
<dbReference type="Pfam" id="PF09720">
    <property type="entry name" value="Unstab_antitox"/>
    <property type="match status" value="1"/>
</dbReference>
<sequence>MAIALNELTSMLMNLPDKQRAQLVANLLASLPSVLTDQDEGISEALRRDAEIDDGSEQAISLDDLDAAINSRRR</sequence>
<dbReference type="Proteomes" id="UP000445000">
    <property type="component" value="Unassembled WGS sequence"/>
</dbReference>
<proteinExistence type="predicted"/>
<accession>A0A829YPH2</accession>
<evidence type="ECO:0000313" key="1">
    <source>
        <dbReference type="EMBL" id="GFE84538.1"/>
    </source>
</evidence>
<name>A0A829YPH2_9GAMM</name>
<comment type="caution">
    <text evidence="1">The sequence shown here is derived from an EMBL/GenBank/DDBJ whole genome shotgun (WGS) entry which is preliminary data.</text>
</comment>
<keyword evidence="2" id="KW-1185">Reference proteome</keyword>
<dbReference type="EMBL" id="BLJN01000009">
    <property type="protein sequence ID" value="GFE84538.1"/>
    <property type="molecule type" value="Genomic_DNA"/>
</dbReference>
<protein>
    <recommendedName>
        <fullName evidence="3">Addiction module protein</fullName>
    </recommendedName>
</protein>
<dbReference type="InterPro" id="IPR013406">
    <property type="entry name" value="CHP02574_addiction_mod"/>
</dbReference>
<organism evidence="1 2">
    <name type="scientific">Steroidobacter agaridevorans</name>
    <dbReference type="NCBI Taxonomy" id="2695856"/>
    <lineage>
        <taxon>Bacteria</taxon>
        <taxon>Pseudomonadati</taxon>
        <taxon>Pseudomonadota</taxon>
        <taxon>Gammaproteobacteria</taxon>
        <taxon>Steroidobacterales</taxon>
        <taxon>Steroidobacteraceae</taxon>
        <taxon>Steroidobacter</taxon>
    </lineage>
</organism>
<evidence type="ECO:0000313" key="2">
    <source>
        <dbReference type="Proteomes" id="UP000445000"/>
    </source>
</evidence>
<reference evidence="2" key="1">
    <citation type="submission" date="2020-01" db="EMBL/GenBank/DDBJ databases">
        <title>'Steroidobacter agaridevorans' sp. nov., agar-degrading bacteria isolated from rhizosphere soils.</title>
        <authorList>
            <person name="Ikenaga M."/>
            <person name="Kataoka M."/>
            <person name="Murouchi A."/>
            <person name="Katsuragi S."/>
            <person name="Sakai M."/>
        </authorList>
    </citation>
    <scope>NUCLEOTIDE SEQUENCE [LARGE SCALE GENOMIC DNA]</scope>
    <source>
        <strain evidence="2">YU21-B</strain>
    </source>
</reference>